<dbReference type="AlphaFoldDB" id="A0A0M4QNA5"/>
<reference evidence="2 5" key="2">
    <citation type="submission" date="2016-11" db="EMBL/GenBank/DDBJ databases">
        <title>Draft genome of Pseudomonas versuta A4R1.5.</title>
        <authorList>
            <person name="See-Too W.-S."/>
        </authorList>
    </citation>
    <scope>NUCLEOTIDE SEQUENCE [LARGE SCALE GENOMIC DNA]</scope>
    <source>
        <strain evidence="2 5">A4R1.5</strain>
    </source>
</reference>
<protein>
    <submittedName>
        <fullName evidence="3">Uncharacterized protein</fullName>
    </submittedName>
</protein>
<keyword evidence="1" id="KW-1133">Transmembrane helix</keyword>
<evidence type="ECO:0000313" key="5">
    <source>
        <dbReference type="Proteomes" id="UP000186677"/>
    </source>
</evidence>
<keyword evidence="5" id="KW-1185">Reference proteome</keyword>
<evidence type="ECO:0000313" key="2">
    <source>
        <dbReference type="EMBL" id="OKA19040.1"/>
    </source>
</evidence>
<dbReference type="EMBL" id="MPJD01000025">
    <property type="protein sequence ID" value="OKA20877.1"/>
    <property type="molecule type" value="Genomic_DNA"/>
</dbReference>
<name>A0A0M4QNA5_9PSED</name>
<dbReference type="Proteomes" id="UP000185990">
    <property type="component" value="Unassembled WGS sequence"/>
</dbReference>
<evidence type="ECO:0000313" key="3">
    <source>
        <dbReference type="EMBL" id="OKA20877.1"/>
    </source>
</evidence>
<feature type="transmembrane region" description="Helical" evidence="1">
    <location>
        <begin position="34"/>
        <end position="55"/>
    </location>
</feature>
<reference evidence="3 4" key="1">
    <citation type="submission" date="2016-11" db="EMBL/GenBank/DDBJ databases">
        <title>Draft genome of Pseudomonas versuta A4R1.12.</title>
        <authorList>
            <person name="See-Too W.-S."/>
        </authorList>
    </citation>
    <scope>NUCLEOTIDE SEQUENCE [LARGE SCALE GENOMIC DNA]</scope>
    <source>
        <strain evidence="3 4">A4R1.12</strain>
    </source>
</reference>
<dbReference type="KEGG" id="ppsy:AOC04_05985"/>
<sequence length="92" mass="10425">MIELLMAVLELLGLIDSQAKEEGPFRWYRRYPKLIRGVVITCWTLVCAVLLVYLVDWLGTLPLWGKSLVIGVIASQLAGLFILLIRRNKAGR</sequence>
<proteinExistence type="predicted"/>
<accession>A0A0M4QNA5</accession>
<comment type="caution">
    <text evidence="3">The sequence shown here is derived from an EMBL/GenBank/DDBJ whole genome shotgun (WGS) entry which is preliminary data.</text>
</comment>
<keyword evidence="1" id="KW-0472">Membrane</keyword>
<dbReference type="EMBL" id="MPJC01000014">
    <property type="protein sequence ID" value="OKA19040.1"/>
    <property type="molecule type" value="Genomic_DNA"/>
</dbReference>
<gene>
    <name evidence="2" type="ORF">BOH73_18035</name>
    <name evidence="3" type="ORF">BOH74_16160</name>
</gene>
<evidence type="ECO:0000256" key="1">
    <source>
        <dbReference type="SAM" id="Phobius"/>
    </source>
</evidence>
<feature type="transmembrane region" description="Helical" evidence="1">
    <location>
        <begin position="67"/>
        <end position="85"/>
    </location>
</feature>
<accession>A0A1Q4KE75</accession>
<organism evidence="3 4">
    <name type="scientific">Pseudomonas versuta</name>
    <dbReference type="NCBI Taxonomy" id="1788301"/>
    <lineage>
        <taxon>Bacteria</taxon>
        <taxon>Pseudomonadati</taxon>
        <taxon>Pseudomonadota</taxon>
        <taxon>Gammaproteobacteria</taxon>
        <taxon>Pseudomonadales</taxon>
        <taxon>Pseudomonadaceae</taxon>
        <taxon>Pseudomonas</taxon>
    </lineage>
</organism>
<dbReference type="Proteomes" id="UP000186677">
    <property type="component" value="Unassembled WGS sequence"/>
</dbReference>
<keyword evidence="1" id="KW-0812">Transmembrane</keyword>
<dbReference type="OrthoDB" id="7033018at2"/>
<evidence type="ECO:0000313" key="4">
    <source>
        <dbReference type="Proteomes" id="UP000185990"/>
    </source>
</evidence>
<dbReference type="RefSeq" id="WP_060691599.1">
    <property type="nucleotide sequence ID" value="NZ_CP012676.1"/>
</dbReference>